<keyword evidence="1" id="KW-0812">Transmembrane</keyword>
<dbReference type="PANTHER" id="PTHR22916:SF3">
    <property type="entry name" value="UDP-GLCNAC:BETAGAL BETA-1,3-N-ACETYLGLUCOSAMINYLTRANSFERASE-LIKE PROTEIN 1"/>
    <property type="match status" value="1"/>
</dbReference>
<evidence type="ECO:0000313" key="4">
    <source>
        <dbReference type="Proteomes" id="UP000309566"/>
    </source>
</evidence>
<dbReference type="SUPFAM" id="SSF53448">
    <property type="entry name" value="Nucleotide-diphospho-sugar transferases"/>
    <property type="match status" value="1"/>
</dbReference>
<feature type="domain" description="Glycosyltransferase 2-like" evidence="2">
    <location>
        <begin position="19"/>
        <end position="148"/>
    </location>
</feature>
<dbReference type="EMBL" id="SRYX01000097">
    <property type="protein sequence ID" value="TGY26386.1"/>
    <property type="molecule type" value="Genomic_DNA"/>
</dbReference>
<dbReference type="InterPro" id="IPR001173">
    <property type="entry name" value="Glyco_trans_2-like"/>
</dbReference>
<dbReference type="InterPro" id="IPR029044">
    <property type="entry name" value="Nucleotide-diphossugar_trans"/>
</dbReference>
<dbReference type="Pfam" id="PF00535">
    <property type="entry name" value="Glycos_transf_2"/>
    <property type="match status" value="1"/>
</dbReference>
<gene>
    <name evidence="3" type="ORF">E5353_16860</name>
</gene>
<feature type="transmembrane region" description="Helical" evidence="1">
    <location>
        <begin position="288"/>
        <end position="309"/>
    </location>
</feature>
<evidence type="ECO:0000256" key="1">
    <source>
        <dbReference type="SAM" id="Phobius"/>
    </source>
</evidence>
<proteinExistence type="predicted"/>
<evidence type="ECO:0000259" key="2">
    <source>
        <dbReference type="Pfam" id="PF00535"/>
    </source>
</evidence>
<organism evidence="3 4">
    <name type="scientific">Bacteroides caecimuris</name>
    <dbReference type="NCBI Taxonomy" id="1796613"/>
    <lineage>
        <taxon>Bacteria</taxon>
        <taxon>Pseudomonadati</taxon>
        <taxon>Bacteroidota</taxon>
        <taxon>Bacteroidia</taxon>
        <taxon>Bacteroidales</taxon>
        <taxon>Bacteroidaceae</taxon>
        <taxon>Bacteroides</taxon>
    </lineage>
</organism>
<protein>
    <submittedName>
        <fullName evidence="3">Glycosyltransferase</fullName>
    </submittedName>
</protein>
<dbReference type="GO" id="GO:0016758">
    <property type="term" value="F:hexosyltransferase activity"/>
    <property type="evidence" value="ECO:0007669"/>
    <property type="project" value="UniProtKB-ARBA"/>
</dbReference>
<sequence length="321" mass="37911">MIEQQKEVLPLMVSIRCNTYNHERYIRQCLEGFVIQKTNFRFEAIVHDDASTDGTAAIIREYAEKYPDIIKPIYETENQYSKHDGSLRKIINKHMHGKYIAVCEGDDYWIDPFKLQKQVDFLENNPEYGLVHTAAKSYHENKKIFDRNNIGKGFSNVEDLLVVNHIAALTVCYRKHLYFDYLSEITPQSSWKMGDYPLWLYIGFHSKIHFMNDVTSVYRILSESASHSRDLMKNVRFSLSAYSISEYFVIKYEKQHLIDDIKRQTLYSIICAHIISDKRVDFSICRKIYSFQLMTAKLILLYLLSFNSLSRKCLIRKWNSQ</sequence>
<accession>A0A4S2CEM9</accession>
<dbReference type="RefSeq" id="WP_136000427.1">
    <property type="nucleotide sequence ID" value="NZ_CAOMKE010000088.1"/>
</dbReference>
<dbReference type="AlphaFoldDB" id="A0A4S2CEM9"/>
<keyword evidence="1" id="KW-1133">Transmembrane helix</keyword>
<comment type="caution">
    <text evidence="3">The sequence shown here is derived from an EMBL/GenBank/DDBJ whole genome shotgun (WGS) entry which is preliminary data.</text>
</comment>
<dbReference type="PANTHER" id="PTHR22916">
    <property type="entry name" value="GLYCOSYLTRANSFERASE"/>
    <property type="match status" value="1"/>
</dbReference>
<name>A0A4S2CEM9_9BACE</name>
<dbReference type="Proteomes" id="UP000309566">
    <property type="component" value="Unassembled WGS sequence"/>
</dbReference>
<evidence type="ECO:0000313" key="3">
    <source>
        <dbReference type="EMBL" id="TGY26386.1"/>
    </source>
</evidence>
<keyword evidence="3" id="KW-0808">Transferase</keyword>
<dbReference type="Gene3D" id="3.90.550.10">
    <property type="entry name" value="Spore Coat Polysaccharide Biosynthesis Protein SpsA, Chain A"/>
    <property type="match status" value="1"/>
</dbReference>
<reference evidence="3 4" key="1">
    <citation type="submission" date="2019-04" db="EMBL/GenBank/DDBJ databases">
        <title>Microbes associate with the intestines of laboratory mice.</title>
        <authorList>
            <person name="Navarre W."/>
            <person name="Wong E."/>
            <person name="Huang K."/>
            <person name="Tropini C."/>
            <person name="Ng K."/>
            <person name="Yu B."/>
        </authorList>
    </citation>
    <scope>NUCLEOTIDE SEQUENCE [LARGE SCALE GENOMIC DNA]</scope>
    <source>
        <strain evidence="3 4">NM63_1-25</strain>
    </source>
</reference>
<keyword evidence="1" id="KW-0472">Membrane</keyword>